<evidence type="ECO:0000256" key="5">
    <source>
        <dbReference type="ARBA" id="ARBA00023136"/>
    </source>
</evidence>
<keyword evidence="5" id="KW-0472">Membrane</keyword>
<keyword evidence="4" id="KW-1133">Transmembrane helix</keyword>
<organism evidence="7 8">
    <name type="scientific">Toxocara canis</name>
    <name type="common">Canine roundworm</name>
    <dbReference type="NCBI Taxonomy" id="6265"/>
    <lineage>
        <taxon>Eukaryota</taxon>
        <taxon>Metazoa</taxon>
        <taxon>Ecdysozoa</taxon>
        <taxon>Nematoda</taxon>
        <taxon>Chromadorea</taxon>
        <taxon>Rhabditida</taxon>
        <taxon>Spirurina</taxon>
        <taxon>Ascaridomorpha</taxon>
        <taxon>Ascaridoidea</taxon>
        <taxon>Toxocaridae</taxon>
        <taxon>Toxocara</taxon>
    </lineage>
</organism>
<evidence type="ECO:0000256" key="3">
    <source>
        <dbReference type="ARBA" id="ARBA00022692"/>
    </source>
</evidence>
<comment type="caution">
    <text evidence="7">The sequence shown here is derived from an EMBL/GenBank/DDBJ whole genome shotgun (WGS) entry which is preliminary data.</text>
</comment>
<name>A0A0B2UQD8_TOXCA</name>
<dbReference type="GO" id="GO:0005886">
    <property type="term" value="C:plasma membrane"/>
    <property type="evidence" value="ECO:0007669"/>
    <property type="project" value="TreeGrafter"/>
</dbReference>
<dbReference type="Proteomes" id="UP000031036">
    <property type="component" value="Unassembled WGS sequence"/>
</dbReference>
<accession>A0A0B2UQD8</accession>
<reference evidence="7 8" key="1">
    <citation type="submission" date="2014-11" db="EMBL/GenBank/DDBJ databases">
        <title>Genetic blueprint of the zoonotic pathogen Toxocara canis.</title>
        <authorList>
            <person name="Zhu X.-Q."/>
            <person name="Korhonen P.K."/>
            <person name="Cai H."/>
            <person name="Young N.D."/>
            <person name="Nejsum P."/>
            <person name="von Samson-Himmelstjerna G."/>
            <person name="Boag P.R."/>
            <person name="Tan P."/>
            <person name="Li Q."/>
            <person name="Min J."/>
            <person name="Yang Y."/>
            <person name="Wang X."/>
            <person name="Fang X."/>
            <person name="Hall R.S."/>
            <person name="Hofmann A."/>
            <person name="Sternberg P.W."/>
            <person name="Jex A.R."/>
            <person name="Gasser R.B."/>
        </authorList>
    </citation>
    <scope>NUCLEOTIDE SEQUENCE [LARGE SCALE GENOMIC DNA]</scope>
    <source>
        <strain evidence="7">PN_DK_2014</strain>
    </source>
</reference>
<keyword evidence="8" id="KW-1185">Reference proteome</keyword>
<evidence type="ECO:0000313" key="8">
    <source>
        <dbReference type="Proteomes" id="UP000031036"/>
    </source>
</evidence>
<evidence type="ECO:0000313" key="7">
    <source>
        <dbReference type="EMBL" id="KHN71454.1"/>
    </source>
</evidence>
<dbReference type="GO" id="GO:0008158">
    <property type="term" value="F:hedgehog receptor activity"/>
    <property type="evidence" value="ECO:0007669"/>
    <property type="project" value="TreeGrafter"/>
</dbReference>
<comment type="similarity">
    <text evidence="2">Belongs to the patched family.</text>
</comment>
<dbReference type="GO" id="GO:0097108">
    <property type="term" value="F:hedgehog family protein binding"/>
    <property type="evidence" value="ECO:0007669"/>
    <property type="project" value="TreeGrafter"/>
</dbReference>
<protein>
    <submittedName>
        <fullName evidence="7">Protein patched-like protein 1</fullName>
    </submittedName>
</protein>
<evidence type="ECO:0000256" key="2">
    <source>
        <dbReference type="ARBA" id="ARBA00005585"/>
    </source>
</evidence>
<dbReference type="AlphaFoldDB" id="A0A0B2UQD8"/>
<dbReference type="STRING" id="6265.A0A0B2UQD8"/>
<evidence type="ECO:0000256" key="4">
    <source>
        <dbReference type="ARBA" id="ARBA00022989"/>
    </source>
</evidence>
<keyword evidence="6" id="KW-0325">Glycoprotein</keyword>
<dbReference type="EMBL" id="JPKZ01022176">
    <property type="protein sequence ID" value="KHN71454.1"/>
    <property type="molecule type" value="Genomic_DNA"/>
</dbReference>
<evidence type="ECO:0000256" key="6">
    <source>
        <dbReference type="ARBA" id="ARBA00023180"/>
    </source>
</evidence>
<dbReference type="OrthoDB" id="5873834at2759"/>
<keyword evidence="3" id="KW-0812">Transmembrane</keyword>
<evidence type="ECO:0000256" key="1">
    <source>
        <dbReference type="ARBA" id="ARBA00004141"/>
    </source>
</evidence>
<proteinExistence type="inferred from homology"/>
<gene>
    <name evidence="7" type="primary">ptc-1</name>
    <name evidence="7" type="ORF">Tcan_02253</name>
</gene>
<sequence length="101" mass="11191">MCCVLGRSRFVVKVDGGEPSEKYWLSLMRTWLRSLQTELDRAIAAGQINVTSGLVMGEKADFVGLSNKLSAAVNIAYRLTCSFGHKYDCSGRVSLVLHPYF</sequence>
<dbReference type="GO" id="GO:0045879">
    <property type="term" value="P:negative regulation of smoothened signaling pathway"/>
    <property type="evidence" value="ECO:0007669"/>
    <property type="project" value="TreeGrafter"/>
</dbReference>
<dbReference type="PANTHER" id="PTHR46022:SF1">
    <property type="entry name" value="PROTEIN PATCHED"/>
    <property type="match status" value="1"/>
</dbReference>
<dbReference type="PANTHER" id="PTHR46022">
    <property type="entry name" value="PROTEIN PATCHED"/>
    <property type="match status" value="1"/>
</dbReference>
<comment type="subcellular location">
    <subcellularLocation>
        <location evidence="1">Membrane</location>
        <topology evidence="1">Multi-pass membrane protein</topology>
    </subcellularLocation>
</comment>
<dbReference type="GO" id="GO:0005119">
    <property type="term" value="F:smoothened binding"/>
    <property type="evidence" value="ECO:0007669"/>
    <property type="project" value="TreeGrafter"/>
</dbReference>